<evidence type="ECO:0000313" key="4">
    <source>
        <dbReference type="Proteomes" id="UP001186944"/>
    </source>
</evidence>
<reference evidence="3" key="1">
    <citation type="submission" date="2019-08" db="EMBL/GenBank/DDBJ databases">
        <title>The improved chromosome-level genome for the pearl oyster Pinctada fucata martensii using PacBio sequencing and Hi-C.</title>
        <authorList>
            <person name="Zheng Z."/>
        </authorList>
    </citation>
    <scope>NUCLEOTIDE SEQUENCE</scope>
    <source>
        <strain evidence="3">ZZ-2019</strain>
        <tissue evidence="3">Adductor muscle</tissue>
    </source>
</reference>
<keyword evidence="4" id="KW-1185">Reference proteome</keyword>
<dbReference type="Pfam" id="PF12259">
    <property type="entry name" value="Baculo_F"/>
    <property type="match status" value="1"/>
</dbReference>
<feature type="transmembrane region" description="Helical" evidence="2">
    <location>
        <begin position="929"/>
        <end position="950"/>
    </location>
</feature>
<dbReference type="InterPro" id="IPR022048">
    <property type="entry name" value="Envelope_fusion-like"/>
</dbReference>
<evidence type="ECO:0000313" key="3">
    <source>
        <dbReference type="EMBL" id="KAK3090568.1"/>
    </source>
</evidence>
<gene>
    <name evidence="3" type="ORF">FSP39_012743</name>
</gene>
<evidence type="ECO:0000256" key="2">
    <source>
        <dbReference type="SAM" id="Phobius"/>
    </source>
</evidence>
<dbReference type="AlphaFoldDB" id="A0AA89BX07"/>
<dbReference type="EMBL" id="VSWD01000010">
    <property type="protein sequence ID" value="KAK3090568.1"/>
    <property type="molecule type" value="Genomic_DNA"/>
</dbReference>
<accession>A0AA89BX07</accession>
<feature type="region of interest" description="Disordered" evidence="1">
    <location>
        <begin position="147"/>
        <end position="191"/>
    </location>
</feature>
<keyword evidence="2" id="KW-0812">Transmembrane</keyword>
<comment type="caution">
    <text evidence="3">The sequence shown here is derived from an EMBL/GenBank/DDBJ whole genome shotgun (WGS) entry which is preliminary data.</text>
</comment>
<feature type="compositionally biased region" description="Low complexity" evidence="1">
    <location>
        <begin position="178"/>
        <end position="191"/>
    </location>
</feature>
<name>A0AA89BX07_PINIB</name>
<feature type="compositionally biased region" description="Polar residues" evidence="1">
    <location>
        <begin position="153"/>
        <end position="166"/>
    </location>
</feature>
<protein>
    <submittedName>
        <fullName evidence="3">Uncharacterized protein</fullName>
    </submittedName>
</protein>
<feature type="transmembrane region" description="Helical" evidence="2">
    <location>
        <begin position="1006"/>
        <end position="1027"/>
    </location>
</feature>
<dbReference type="Proteomes" id="UP001186944">
    <property type="component" value="Unassembled WGS sequence"/>
</dbReference>
<proteinExistence type="predicted"/>
<evidence type="ECO:0000256" key="1">
    <source>
        <dbReference type="SAM" id="MobiDB-lite"/>
    </source>
</evidence>
<feature type="region of interest" description="Disordered" evidence="1">
    <location>
        <begin position="216"/>
        <end position="258"/>
    </location>
</feature>
<organism evidence="3 4">
    <name type="scientific">Pinctada imbricata</name>
    <name type="common">Atlantic pearl-oyster</name>
    <name type="synonym">Pinctada martensii</name>
    <dbReference type="NCBI Taxonomy" id="66713"/>
    <lineage>
        <taxon>Eukaryota</taxon>
        <taxon>Metazoa</taxon>
        <taxon>Spiralia</taxon>
        <taxon>Lophotrochozoa</taxon>
        <taxon>Mollusca</taxon>
        <taxon>Bivalvia</taxon>
        <taxon>Autobranchia</taxon>
        <taxon>Pteriomorphia</taxon>
        <taxon>Pterioida</taxon>
        <taxon>Pterioidea</taxon>
        <taxon>Pteriidae</taxon>
        <taxon>Pinctada</taxon>
    </lineage>
</organism>
<keyword evidence="2" id="KW-1133">Transmembrane helix</keyword>
<keyword evidence="2" id="KW-0472">Membrane</keyword>
<sequence>MALRMSPSTQSSDLSPHHLVFGREMNLPFDTSLIPKEGMNKDAKSHVTDLLSHLKLTQKIASKNIKEAQERQKKQHDKKAITPNFNIGDLVLLHTTRVPVGLSPKLQCPWDGPYYIAATGPNYSFKLRKCSDHKELKAYVNAKRLKHYKDPNNRPSLDTSPVNTQIDDGHQSTDALNEENQSNSPSPSTTNLIPMTTNMSPLATNGSTITINLSNATTHSPTMTTNTSTMATSSSTQRTKSSSVTTNLPTMKTKMPTMTTNTSTVATNIPTLTTNMSTMATSQTTNVSTQSKVTTTSVNKEIQMSSASSTQVNEKVSQASQIYKVDKILRYKWIKGVSGLQHYILVLALICSVCCLPTFATGTTNTILQRINYGVTFHKTADIYLGQEYWAHTFEIPLPRKVHIQERARCNLQEPICTKAKSVIMSLNKLKIQAIASVNQTVHEIHQLIPTSVLPKQDTFFGRSRSRRGLFDFIGKISKSLFGTATSSDINTLKRHMQALNRNNVKIAKAMATQEKHLSSFISSVDERFQNVMNAVKQNHNDAVALSKLMSSSFDALSHEVMILETLAIEQINASAKLDLTLEHLKTGVHDLVKGKLSPFLLSPHAIRTSINQVQNIIDAKFSLFNIIHKDPTYYYSHADFLYTRLHSKLYITLKIPISPFKHPLSLYQIYSFPVPVNSTSTHATQLLNTPDHFIHTSDNQHFSTLSLKDLTKCSGSGTLYCPFQLALTSSASASCISAIFYNLKTLTKQLCDFRFITGAIKPSITELSPSSILLYSTNMMALDCPSGQRIMKGCSFCVIKVPCMCSLTSGDLFFPPRVGNCHNNSDSVTVLHPINLALIQELFDPSSHASIFGDTVFQNLVDMKIPDFKIFNHSFSKYLANDHQHHLSLKRLAQTAKKDEMAFRSLSESMLAGQIDFAIDSWPDTSGIIAIVASGVAGLSLAFGIWTFFKIRTLTSALLLLQASHPSSAFVTARPNFSFIFSHPADTTTPKSVAEHIYHSFTTPWPYVSLSVITTIIIFSLILILWHKFKHTHRTAIHLELTTGAECTLIKLTELSLCPENWNITPPEDITNIIITTSCFIWTTLTIHSSKFTVTNVYTEQTLTVPTTIYISPLKAFKIRRILRQPYSAYFMLSHHEYFRMLQ</sequence>